<protein>
    <submittedName>
        <fullName evidence="1">Uncharacterized protein</fullName>
    </submittedName>
</protein>
<name>A0A0H3ZRS8_9VIBR</name>
<accession>A0A0H3ZRS8</accession>
<sequence>MSDFTAIGQLVTEARNLLDSIKGGAIRLMQTTFDDFMGNSRKSVNDFLTQKRSEFSGVLSTLETKAFPYINLLNNSFAREKDSEGNLIFPISTYGLAEIEEVIPYEDMPAEVKAEYDKYFTSGKASWLPNVIHIRFPEGVKPSYWLPGHPVKGNYTLGFTMAYVARGSIAGISEGQSGEVIQKGYKSMWHIDGALQGASEGLDVYLVLPYVVAGYCPSSRLISTIPSITTKLALSVG</sequence>
<reference evidence="1" key="1">
    <citation type="journal article" date="2015" name="MBio">
        <title>Eco-Evolutionary Dynamics of Episomes among Ecologically Cohesive Bacterial Populations.</title>
        <authorList>
            <person name="Xue H."/>
            <person name="Cordero O.X."/>
            <person name="Camas F.M."/>
            <person name="Trimble W."/>
            <person name="Meyer F."/>
            <person name="Guglielmini J."/>
            <person name="Rocha E.P."/>
            <person name="Polz M.F."/>
        </authorList>
    </citation>
    <scope>NUCLEOTIDE SEQUENCE</scope>
    <source>
        <strain evidence="1">FF_59</strain>
    </source>
</reference>
<proteinExistence type="predicted"/>
<dbReference type="AlphaFoldDB" id="A0A0H3ZRS8"/>
<evidence type="ECO:0000313" key="1">
    <source>
        <dbReference type="EMBL" id="AKN36569.1"/>
    </source>
</evidence>
<dbReference type="EMBL" id="KP795500">
    <property type="protein sequence ID" value="AKN36569.1"/>
    <property type="molecule type" value="Genomic_DNA"/>
</dbReference>
<organism evidence="1">
    <name type="scientific">Vibrio tasmaniensis</name>
    <dbReference type="NCBI Taxonomy" id="212663"/>
    <lineage>
        <taxon>Bacteria</taxon>
        <taxon>Pseudomonadati</taxon>
        <taxon>Pseudomonadota</taxon>
        <taxon>Gammaproteobacteria</taxon>
        <taxon>Vibrionales</taxon>
        <taxon>Vibrionaceae</taxon>
        <taxon>Vibrio</taxon>
    </lineage>
</organism>